<gene>
    <name evidence="1" type="ORF">C8A01DRAFT_51470</name>
</gene>
<protein>
    <submittedName>
        <fullName evidence="1">Uncharacterized protein</fullName>
    </submittedName>
</protein>
<organism evidence="1 2">
    <name type="scientific">Parachaetomium inaequale</name>
    <dbReference type="NCBI Taxonomy" id="2588326"/>
    <lineage>
        <taxon>Eukaryota</taxon>
        <taxon>Fungi</taxon>
        <taxon>Dikarya</taxon>
        <taxon>Ascomycota</taxon>
        <taxon>Pezizomycotina</taxon>
        <taxon>Sordariomycetes</taxon>
        <taxon>Sordariomycetidae</taxon>
        <taxon>Sordariales</taxon>
        <taxon>Chaetomiaceae</taxon>
        <taxon>Parachaetomium</taxon>
    </lineage>
</organism>
<dbReference type="Proteomes" id="UP001303115">
    <property type="component" value="Unassembled WGS sequence"/>
</dbReference>
<keyword evidence="2" id="KW-1185">Reference proteome</keyword>
<reference evidence="2" key="1">
    <citation type="journal article" date="2023" name="Mol. Phylogenet. Evol.">
        <title>Genome-scale phylogeny and comparative genomics of the fungal order Sordariales.</title>
        <authorList>
            <person name="Hensen N."/>
            <person name="Bonometti L."/>
            <person name="Westerberg I."/>
            <person name="Brannstrom I.O."/>
            <person name="Guillou S."/>
            <person name="Cros-Aarteil S."/>
            <person name="Calhoun S."/>
            <person name="Haridas S."/>
            <person name="Kuo A."/>
            <person name="Mondo S."/>
            <person name="Pangilinan J."/>
            <person name="Riley R."/>
            <person name="LaButti K."/>
            <person name="Andreopoulos B."/>
            <person name="Lipzen A."/>
            <person name="Chen C."/>
            <person name="Yan M."/>
            <person name="Daum C."/>
            <person name="Ng V."/>
            <person name="Clum A."/>
            <person name="Steindorff A."/>
            <person name="Ohm R.A."/>
            <person name="Martin F."/>
            <person name="Silar P."/>
            <person name="Natvig D.O."/>
            <person name="Lalanne C."/>
            <person name="Gautier V."/>
            <person name="Ament-Velasquez S.L."/>
            <person name="Kruys A."/>
            <person name="Hutchinson M.I."/>
            <person name="Powell A.J."/>
            <person name="Barry K."/>
            <person name="Miller A.N."/>
            <person name="Grigoriev I.V."/>
            <person name="Debuchy R."/>
            <person name="Gladieux P."/>
            <person name="Hiltunen Thoren M."/>
            <person name="Johannesson H."/>
        </authorList>
    </citation>
    <scope>NUCLEOTIDE SEQUENCE [LARGE SCALE GENOMIC DNA]</scope>
    <source>
        <strain evidence="2">CBS 284.82</strain>
    </source>
</reference>
<dbReference type="EMBL" id="MU854806">
    <property type="protein sequence ID" value="KAK4031444.1"/>
    <property type="molecule type" value="Genomic_DNA"/>
</dbReference>
<evidence type="ECO:0000313" key="2">
    <source>
        <dbReference type="Proteomes" id="UP001303115"/>
    </source>
</evidence>
<evidence type="ECO:0000313" key="1">
    <source>
        <dbReference type="EMBL" id="KAK4031444.1"/>
    </source>
</evidence>
<proteinExistence type="predicted"/>
<name>A0AAN6P476_9PEZI</name>
<accession>A0AAN6P476</accession>
<dbReference type="AlphaFoldDB" id="A0AAN6P476"/>
<comment type="caution">
    <text evidence="1">The sequence shown here is derived from an EMBL/GenBank/DDBJ whole genome shotgun (WGS) entry which is preliminary data.</text>
</comment>
<sequence length="232" mass="26850">MAAMMTMFQQFQQFLQTQAETQKQTNQLLKAQTQAVMASASHRKIQAIDKLTKQEDFPVWRDDILRVLKRAGLEEYVTTTVTEPEDEVGKTQWNNNRADIEEYIRAMVPGQKGDPKKAFDMVAQNFEKGSSDSNVKMAQELANIRRANFGKLEAFQLRINYLCDRLNDTKFKMDDEAYIWFCLKGIEKEYSSLYDRLVANVENGKLTWGELVMELQRLAVGENVQPAIVRYQ</sequence>